<organism evidence="2 3">
    <name type="scientific">Vigna unguiculata</name>
    <name type="common">Cowpea</name>
    <dbReference type="NCBI Taxonomy" id="3917"/>
    <lineage>
        <taxon>Eukaryota</taxon>
        <taxon>Viridiplantae</taxon>
        <taxon>Streptophyta</taxon>
        <taxon>Embryophyta</taxon>
        <taxon>Tracheophyta</taxon>
        <taxon>Spermatophyta</taxon>
        <taxon>Magnoliopsida</taxon>
        <taxon>eudicotyledons</taxon>
        <taxon>Gunneridae</taxon>
        <taxon>Pentapetalae</taxon>
        <taxon>rosids</taxon>
        <taxon>fabids</taxon>
        <taxon>Fabales</taxon>
        <taxon>Fabaceae</taxon>
        <taxon>Papilionoideae</taxon>
        <taxon>50 kb inversion clade</taxon>
        <taxon>NPAAA clade</taxon>
        <taxon>indigoferoid/millettioid clade</taxon>
        <taxon>Phaseoleae</taxon>
        <taxon>Vigna</taxon>
    </lineage>
</organism>
<gene>
    <name evidence="2" type="ORF">DEO72_LG10g2438</name>
</gene>
<evidence type="ECO:0000313" key="3">
    <source>
        <dbReference type="Proteomes" id="UP000501690"/>
    </source>
</evidence>
<feature type="signal peptide" evidence="1">
    <location>
        <begin position="1"/>
        <end position="15"/>
    </location>
</feature>
<reference evidence="2 3" key="1">
    <citation type="submission" date="2019-04" db="EMBL/GenBank/DDBJ databases">
        <title>An improved genome assembly and genetic linkage map for asparagus bean, Vigna unguiculata ssp. sesquipedialis.</title>
        <authorList>
            <person name="Xia Q."/>
            <person name="Zhang R."/>
            <person name="Dong Y."/>
        </authorList>
    </citation>
    <scope>NUCLEOTIDE SEQUENCE [LARGE SCALE GENOMIC DNA]</scope>
    <source>
        <tissue evidence="2">Leaf</tissue>
    </source>
</reference>
<dbReference type="EMBL" id="CP039354">
    <property type="protein sequence ID" value="QCE11205.1"/>
    <property type="molecule type" value="Genomic_DNA"/>
</dbReference>
<protein>
    <submittedName>
        <fullName evidence="2">Uncharacterized protein</fullName>
    </submittedName>
</protein>
<name>A0A4D6NGB0_VIGUN</name>
<keyword evidence="1" id="KW-0732">Signal</keyword>
<proteinExistence type="predicted"/>
<accession>A0A4D6NGB0</accession>
<evidence type="ECO:0000313" key="2">
    <source>
        <dbReference type="EMBL" id="QCE11205.1"/>
    </source>
</evidence>
<dbReference type="AlphaFoldDB" id="A0A4D6NGB0"/>
<feature type="chain" id="PRO_5020023008" evidence="1">
    <location>
        <begin position="16"/>
        <end position="136"/>
    </location>
</feature>
<keyword evidence="3" id="KW-1185">Reference proteome</keyword>
<evidence type="ECO:0000256" key="1">
    <source>
        <dbReference type="SAM" id="SignalP"/>
    </source>
</evidence>
<dbReference type="Proteomes" id="UP000501690">
    <property type="component" value="Linkage Group LG10"/>
</dbReference>
<sequence>MDCLLLLRLHGGVEAVFAAATVPGVSMVDGASVAIFAVVVPGEDGGEAERGIDGMQVWWWRWYVAGKMMSGGCWNCRSAVAGVMCGEARIGGCVQVDHGGDAVASWWLKGWRSCCSAVAVDEKDGGRKMIAPVSWR</sequence>